<accession>A0ACA9KA99</accession>
<protein>
    <submittedName>
        <fullName evidence="1">11613_t:CDS:1</fullName>
    </submittedName>
</protein>
<keyword evidence="2" id="KW-1185">Reference proteome</keyword>
<evidence type="ECO:0000313" key="2">
    <source>
        <dbReference type="Proteomes" id="UP000789702"/>
    </source>
</evidence>
<gene>
    <name evidence="1" type="ORF">DHETER_LOCUS1329</name>
</gene>
<name>A0ACA9KA99_9GLOM</name>
<evidence type="ECO:0000313" key="1">
    <source>
        <dbReference type="EMBL" id="CAG8462059.1"/>
    </source>
</evidence>
<dbReference type="EMBL" id="CAJVPU010000786">
    <property type="protein sequence ID" value="CAG8462059.1"/>
    <property type="molecule type" value="Genomic_DNA"/>
</dbReference>
<organism evidence="1 2">
    <name type="scientific">Dentiscutata heterogama</name>
    <dbReference type="NCBI Taxonomy" id="1316150"/>
    <lineage>
        <taxon>Eukaryota</taxon>
        <taxon>Fungi</taxon>
        <taxon>Fungi incertae sedis</taxon>
        <taxon>Mucoromycota</taxon>
        <taxon>Glomeromycotina</taxon>
        <taxon>Glomeromycetes</taxon>
        <taxon>Diversisporales</taxon>
        <taxon>Gigasporaceae</taxon>
        <taxon>Dentiscutata</taxon>
    </lineage>
</organism>
<proteinExistence type="predicted"/>
<comment type="caution">
    <text evidence="1">The sequence shown here is derived from an EMBL/GenBank/DDBJ whole genome shotgun (WGS) entry which is preliminary data.</text>
</comment>
<sequence length="50" mass="6133">MKSSISYWKVGYFGYLYVLFPYEIGSEMAQTFDMRPQRQRLLQRYKVEVE</sequence>
<dbReference type="Proteomes" id="UP000789702">
    <property type="component" value="Unassembled WGS sequence"/>
</dbReference>
<reference evidence="1" key="1">
    <citation type="submission" date="2021-06" db="EMBL/GenBank/DDBJ databases">
        <authorList>
            <person name="Kallberg Y."/>
            <person name="Tangrot J."/>
            <person name="Rosling A."/>
        </authorList>
    </citation>
    <scope>NUCLEOTIDE SEQUENCE</scope>
    <source>
        <strain evidence="1">IL203A</strain>
    </source>
</reference>